<proteinExistence type="predicted"/>
<protein>
    <submittedName>
        <fullName evidence="1">Uncharacterized protein</fullName>
    </submittedName>
</protein>
<sequence length="75" mass="8798">MRYTMGHKTWISSYYSNLASQHRQDQIDQAIVPSEFVNNERYTFPSRTAASGFFCLLQTHLMLQQLNNSYSFVNI</sequence>
<reference evidence="1 2" key="1">
    <citation type="submission" date="2015-01" db="EMBL/GenBank/DDBJ databases">
        <title>Evolution of Trichinella species and genotypes.</title>
        <authorList>
            <person name="Korhonen P.K."/>
            <person name="Edoardo P."/>
            <person name="Giuseppe L.R."/>
            <person name="Gasser R.B."/>
        </authorList>
    </citation>
    <scope>NUCLEOTIDE SEQUENCE [LARGE SCALE GENOMIC DNA]</scope>
    <source>
        <strain evidence="1">ISS37</strain>
    </source>
</reference>
<gene>
    <name evidence="1" type="ORF">T07_8855</name>
</gene>
<comment type="caution">
    <text evidence="1">The sequence shown here is derived from an EMBL/GenBank/DDBJ whole genome shotgun (WGS) entry which is preliminary data.</text>
</comment>
<organism evidence="1 2">
    <name type="scientific">Trichinella nelsoni</name>
    <dbReference type="NCBI Taxonomy" id="6336"/>
    <lineage>
        <taxon>Eukaryota</taxon>
        <taxon>Metazoa</taxon>
        <taxon>Ecdysozoa</taxon>
        <taxon>Nematoda</taxon>
        <taxon>Enoplea</taxon>
        <taxon>Dorylaimia</taxon>
        <taxon>Trichinellida</taxon>
        <taxon>Trichinellidae</taxon>
        <taxon>Trichinella</taxon>
    </lineage>
</organism>
<dbReference type="AlphaFoldDB" id="A0A0V0SMZ1"/>
<keyword evidence="2" id="KW-1185">Reference proteome</keyword>
<dbReference type="Proteomes" id="UP000054630">
    <property type="component" value="Unassembled WGS sequence"/>
</dbReference>
<evidence type="ECO:0000313" key="2">
    <source>
        <dbReference type="Proteomes" id="UP000054630"/>
    </source>
</evidence>
<name>A0A0V0SMZ1_9BILA</name>
<evidence type="ECO:0000313" key="1">
    <source>
        <dbReference type="EMBL" id="KRX28082.1"/>
    </source>
</evidence>
<dbReference type="EMBL" id="JYDL01000001">
    <property type="protein sequence ID" value="KRX28082.1"/>
    <property type="molecule type" value="Genomic_DNA"/>
</dbReference>
<accession>A0A0V0SMZ1</accession>